<feature type="domain" description="DUF1883" evidence="1">
    <location>
        <begin position="1"/>
        <end position="73"/>
    </location>
</feature>
<reference evidence="2 3" key="1">
    <citation type="journal article" date="2016" name="Nat. Commun.">
        <title>Thousands of microbial genomes shed light on interconnected biogeochemical processes in an aquifer system.</title>
        <authorList>
            <person name="Anantharaman K."/>
            <person name="Brown C.T."/>
            <person name="Hug L.A."/>
            <person name="Sharon I."/>
            <person name="Castelle C.J."/>
            <person name="Probst A.J."/>
            <person name="Thomas B.C."/>
            <person name="Singh A."/>
            <person name="Wilkins M.J."/>
            <person name="Karaoz U."/>
            <person name="Brodie E.L."/>
            <person name="Williams K.H."/>
            <person name="Hubbard S.S."/>
            <person name="Banfield J.F."/>
        </authorList>
    </citation>
    <scope>NUCLEOTIDE SEQUENCE [LARGE SCALE GENOMIC DNA]</scope>
</reference>
<accession>A0A1F7RZ92</accession>
<feature type="non-terminal residue" evidence="2">
    <location>
        <position position="74"/>
    </location>
</feature>
<comment type="caution">
    <text evidence="2">The sequence shown here is derived from an EMBL/GenBank/DDBJ whole genome shotgun (WGS) entry which is preliminary data.</text>
</comment>
<evidence type="ECO:0000313" key="3">
    <source>
        <dbReference type="Proteomes" id="UP000179266"/>
    </source>
</evidence>
<dbReference type="Proteomes" id="UP000179266">
    <property type="component" value="Unassembled WGS sequence"/>
</dbReference>
<dbReference type="InterPro" id="IPR036488">
    <property type="entry name" value="DUF1883-like_sf"/>
</dbReference>
<dbReference type="Gene3D" id="4.10.1210.10">
    <property type="entry name" value="Atu1913-like"/>
    <property type="match status" value="1"/>
</dbReference>
<dbReference type="InterPro" id="IPR015073">
    <property type="entry name" value="DUF1883"/>
</dbReference>
<name>A0A1F7RZ92_9BACT</name>
<dbReference type="AlphaFoldDB" id="A0A1F7RZ92"/>
<proteinExistence type="predicted"/>
<evidence type="ECO:0000313" key="2">
    <source>
        <dbReference type="EMBL" id="OGL46167.1"/>
    </source>
</evidence>
<dbReference type="Pfam" id="PF08980">
    <property type="entry name" value="DUF1883"/>
    <property type="match status" value="1"/>
</dbReference>
<protein>
    <recommendedName>
        <fullName evidence="1">DUF1883 domain-containing protein</fullName>
    </recommendedName>
</protein>
<gene>
    <name evidence="2" type="ORF">A2161_10610</name>
</gene>
<sequence length="74" mass="8609">MEYMHYEVDVKKNEVIRVTLDKQANVLLMDSANYYNFCNKKEHEYQGGFAVESPVFLTPKHAGHWHVVVHLTGT</sequence>
<dbReference type="SUPFAM" id="SSF141099">
    <property type="entry name" value="Atu1913-like"/>
    <property type="match status" value="1"/>
</dbReference>
<organism evidence="2 3">
    <name type="scientific">Candidatus Schekmanbacteria bacterium RBG_13_48_7</name>
    <dbReference type="NCBI Taxonomy" id="1817878"/>
    <lineage>
        <taxon>Bacteria</taxon>
        <taxon>Candidatus Schekmaniibacteriota</taxon>
    </lineage>
</organism>
<evidence type="ECO:0000259" key="1">
    <source>
        <dbReference type="Pfam" id="PF08980"/>
    </source>
</evidence>
<dbReference type="EMBL" id="MGDD01000143">
    <property type="protein sequence ID" value="OGL46167.1"/>
    <property type="molecule type" value="Genomic_DNA"/>
</dbReference>